<name>A0AAV0Y925_9HEMI</name>
<sequence length="48" mass="5657">MVNKLKTFYLESLLSEIVDPAFGHRLMISDIRETNTNMIKTLKKKLFK</sequence>
<dbReference type="Proteomes" id="UP001160148">
    <property type="component" value="Unassembled WGS sequence"/>
</dbReference>
<accession>A0AAV0Y925</accession>
<evidence type="ECO:0000313" key="1">
    <source>
        <dbReference type="EMBL" id="CAI6376667.1"/>
    </source>
</evidence>
<reference evidence="1 2" key="1">
    <citation type="submission" date="2023-01" db="EMBL/GenBank/DDBJ databases">
        <authorList>
            <person name="Whitehead M."/>
        </authorList>
    </citation>
    <scope>NUCLEOTIDE SEQUENCE [LARGE SCALE GENOMIC DNA]</scope>
</reference>
<dbReference type="AlphaFoldDB" id="A0AAV0Y925"/>
<protein>
    <submittedName>
        <fullName evidence="1">Uncharacterized protein</fullName>
    </submittedName>
</protein>
<organism evidence="1 2">
    <name type="scientific">Macrosiphum euphorbiae</name>
    <name type="common">potato aphid</name>
    <dbReference type="NCBI Taxonomy" id="13131"/>
    <lineage>
        <taxon>Eukaryota</taxon>
        <taxon>Metazoa</taxon>
        <taxon>Ecdysozoa</taxon>
        <taxon>Arthropoda</taxon>
        <taxon>Hexapoda</taxon>
        <taxon>Insecta</taxon>
        <taxon>Pterygota</taxon>
        <taxon>Neoptera</taxon>
        <taxon>Paraneoptera</taxon>
        <taxon>Hemiptera</taxon>
        <taxon>Sternorrhyncha</taxon>
        <taxon>Aphidomorpha</taxon>
        <taxon>Aphidoidea</taxon>
        <taxon>Aphididae</taxon>
        <taxon>Macrosiphini</taxon>
        <taxon>Macrosiphum</taxon>
    </lineage>
</organism>
<keyword evidence="2" id="KW-1185">Reference proteome</keyword>
<dbReference type="EMBL" id="CARXXK010001539">
    <property type="protein sequence ID" value="CAI6376667.1"/>
    <property type="molecule type" value="Genomic_DNA"/>
</dbReference>
<gene>
    <name evidence="1" type="ORF">MEUPH1_LOCUS30013</name>
</gene>
<evidence type="ECO:0000313" key="2">
    <source>
        <dbReference type="Proteomes" id="UP001160148"/>
    </source>
</evidence>
<proteinExistence type="predicted"/>
<comment type="caution">
    <text evidence="1">The sequence shown here is derived from an EMBL/GenBank/DDBJ whole genome shotgun (WGS) entry which is preliminary data.</text>
</comment>